<evidence type="ECO:0000313" key="2">
    <source>
        <dbReference type="Proteomes" id="UP000295793"/>
    </source>
</evidence>
<sequence length="118" mass="12941">MSKFDDLPLHDGVIRYIDLSWSDFKIDILLSAFLRSGQNAKPCKLSFYGVANFEAPHKSPWGESASISNAREVAGGFEVEMQSGDVLLIEAEGFDFIGARSLVSASRQLTSNGNVRQI</sequence>
<protein>
    <recommendedName>
        <fullName evidence="3">Immunity protein 50 of polymorphic toxin system</fullName>
    </recommendedName>
</protein>
<dbReference type="Proteomes" id="UP000295793">
    <property type="component" value="Unassembled WGS sequence"/>
</dbReference>
<accession>A0A4R3HW24</accession>
<organism evidence="1 2">
    <name type="scientific">Reinekea marinisedimentorum</name>
    <dbReference type="NCBI Taxonomy" id="230495"/>
    <lineage>
        <taxon>Bacteria</taxon>
        <taxon>Pseudomonadati</taxon>
        <taxon>Pseudomonadota</taxon>
        <taxon>Gammaproteobacteria</taxon>
        <taxon>Oceanospirillales</taxon>
        <taxon>Saccharospirillaceae</taxon>
        <taxon>Reinekea</taxon>
    </lineage>
</organism>
<proteinExistence type="predicted"/>
<name>A0A4R3HW24_9GAMM</name>
<reference evidence="1 2" key="1">
    <citation type="submission" date="2019-03" db="EMBL/GenBank/DDBJ databases">
        <title>Genomic Encyclopedia of Archaeal and Bacterial Type Strains, Phase II (KMG-II): from individual species to whole genera.</title>
        <authorList>
            <person name="Goeker M."/>
        </authorList>
    </citation>
    <scope>NUCLEOTIDE SEQUENCE [LARGE SCALE GENOMIC DNA]</scope>
    <source>
        <strain evidence="1 2">DSM 15388</strain>
    </source>
</reference>
<dbReference type="EMBL" id="SLZR01000022">
    <property type="protein sequence ID" value="TCS36773.1"/>
    <property type="molecule type" value="Genomic_DNA"/>
</dbReference>
<gene>
    <name evidence="1" type="ORF">BCF53_12247</name>
</gene>
<evidence type="ECO:0008006" key="3">
    <source>
        <dbReference type="Google" id="ProtNLM"/>
    </source>
</evidence>
<comment type="caution">
    <text evidence="1">The sequence shown here is derived from an EMBL/GenBank/DDBJ whole genome shotgun (WGS) entry which is preliminary data.</text>
</comment>
<evidence type="ECO:0000313" key="1">
    <source>
        <dbReference type="EMBL" id="TCS36773.1"/>
    </source>
</evidence>
<keyword evidence="2" id="KW-1185">Reference proteome</keyword>
<dbReference type="AlphaFoldDB" id="A0A4R3HW24"/>